<dbReference type="GO" id="GO:0006779">
    <property type="term" value="P:porphyrin-containing compound biosynthetic process"/>
    <property type="evidence" value="ECO:0007669"/>
    <property type="project" value="UniProtKB-UniRule"/>
</dbReference>
<dbReference type="Pfam" id="PF12557">
    <property type="entry name" value="Co_AT_N"/>
    <property type="match status" value="1"/>
</dbReference>
<dbReference type="Gene3D" id="3.40.50.300">
    <property type="entry name" value="P-loop containing nucleotide triphosphate hydrolases"/>
    <property type="match status" value="1"/>
</dbReference>
<keyword evidence="8" id="KW-0547">Nucleotide-binding</keyword>
<dbReference type="PANTHER" id="PTHR46638:SF1">
    <property type="entry name" value="CORRINOID ADENOSYLTRANSFERASE"/>
    <property type="match status" value="1"/>
</dbReference>
<dbReference type="AlphaFoldDB" id="A0A149VZQ1"/>
<comment type="catalytic activity">
    <reaction evidence="7 8">
        <text>2 cob(II)alamin + reduced [electron-transfer flavoprotein] + 2 ATP = 2 adenosylcob(III)alamin + 2 triphosphate + oxidized [electron-transfer flavoprotein] + 3 H(+)</text>
        <dbReference type="Rhea" id="RHEA:28671"/>
        <dbReference type="Rhea" id="RHEA-COMP:10685"/>
        <dbReference type="Rhea" id="RHEA-COMP:10686"/>
        <dbReference type="ChEBI" id="CHEBI:15378"/>
        <dbReference type="ChEBI" id="CHEBI:16304"/>
        <dbReference type="ChEBI" id="CHEBI:18036"/>
        <dbReference type="ChEBI" id="CHEBI:18408"/>
        <dbReference type="ChEBI" id="CHEBI:30616"/>
        <dbReference type="ChEBI" id="CHEBI:57692"/>
        <dbReference type="ChEBI" id="CHEBI:58307"/>
        <dbReference type="EC" id="2.5.1.17"/>
    </reaction>
</comment>
<dbReference type="InterPro" id="IPR003724">
    <property type="entry name" value="CblAdoTrfase_CobA"/>
</dbReference>
<name>A0A149VZQ1_9PROT</name>
<keyword evidence="8" id="KW-0169">Cobalamin biosynthesis</keyword>
<evidence type="ECO:0000256" key="7">
    <source>
        <dbReference type="ARBA" id="ARBA00048692"/>
    </source>
</evidence>
<dbReference type="NCBIfam" id="NF004637">
    <property type="entry name" value="PRK05986.1"/>
    <property type="match status" value="1"/>
</dbReference>
<evidence type="ECO:0000256" key="6">
    <source>
        <dbReference type="ARBA" id="ARBA00048555"/>
    </source>
</evidence>
<evidence type="ECO:0000256" key="3">
    <source>
        <dbReference type="ARBA" id="ARBA00012454"/>
    </source>
</evidence>
<evidence type="ECO:0000256" key="5">
    <source>
        <dbReference type="ARBA" id="ARBA00024929"/>
    </source>
</evidence>
<dbReference type="EMBL" id="LRRD01000011">
    <property type="protein sequence ID" value="KXW58668.1"/>
    <property type="molecule type" value="Genomic_DNA"/>
</dbReference>
<keyword evidence="8 10" id="KW-0808">Transferase</keyword>
<dbReference type="GO" id="GO:0005737">
    <property type="term" value="C:cytoplasm"/>
    <property type="evidence" value="ECO:0007669"/>
    <property type="project" value="UniProtKB-SubCell"/>
</dbReference>
<reference evidence="10 11" key="1">
    <citation type="submission" date="2016-01" db="EMBL/GenBank/DDBJ databases">
        <title>Genome sequence of the acidophilic iron oxidising Ferrovum strain Z-31.</title>
        <authorList>
            <person name="Poehlein A."/>
            <person name="Ullrich S.R."/>
            <person name="Schloemann M."/>
            <person name="Muehling M."/>
            <person name="Daniel R."/>
        </authorList>
    </citation>
    <scope>NUCLEOTIDE SEQUENCE [LARGE SCALE GENOMIC DNA]</scope>
    <source>
        <strain evidence="10 11">Z-31</strain>
    </source>
</reference>
<keyword evidence="4 8" id="KW-0627">Porphyrin biosynthesis</keyword>
<dbReference type="CDD" id="cd00561">
    <property type="entry name" value="CobA_ACA"/>
    <property type="match status" value="1"/>
</dbReference>
<dbReference type="GO" id="GO:0009236">
    <property type="term" value="P:cobalamin biosynthetic process"/>
    <property type="evidence" value="ECO:0007669"/>
    <property type="project" value="UniProtKB-UniRule"/>
</dbReference>
<evidence type="ECO:0000313" key="11">
    <source>
        <dbReference type="Proteomes" id="UP000075653"/>
    </source>
</evidence>
<evidence type="ECO:0000259" key="9">
    <source>
        <dbReference type="Pfam" id="PF12557"/>
    </source>
</evidence>
<comment type="function">
    <text evidence="5 8">Required for both de novo synthesis of the corrin ring for the assimilation of exogenous corrinoids. Participates in the adenosylation of a variety of incomplete and complete corrinoids.</text>
</comment>
<organism evidence="10 11">
    <name type="scientific">Ferrovum myxofaciens</name>
    <dbReference type="NCBI Taxonomy" id="416213"/>
    <lineage>
        <taxon>Bacteria</taxon>
        <taxon>Pseudomonadati</taxon>
        <taxon>Pseudomonadota</taxon>
        <taxon>Betaproteobacteria</taxon>
        <taxon>Ferrovales</taxon>
        <taxon>Ferrovaceae</taxon>
        <taxon>Ferrovum</taxon>
    </lineage>
</organism>
<dbReference type="Pfam" id="PF02572">
    <property type="entry name" value="CobA_CobO_BtuR"/>
    <property type="match status" value="1"/>
</dbReference>
<dbReference type="EC" id="2.5.1.17" evidence="3 8"/>
<dbReference type="Proteomes" id="UP000075653">
    <property type="component" value="Unassembled WGS sequence"/>
</dbReference>
<evidence type="ECO:0000256" key="8">
    <source>
        <dbReference type="PIRNR" id="PIRNR015617"/>
    </source>
</evidence>
<dbReference type="OrthoDB" id="9810309at2"/>
<comment type="pathway">
    <text evidence="1 8">Cofactor biosynthesis; adenosylcobalamin biosynthesis; adenosylcobalamin from cob(II)yrinate a,c-diamide: step 2/7.</text>
</comment>
<sequence>MNEESERSQNHTARMARKKAVVDAAIARASEQRGVFLVLTGNGKGKSSSAFGMVARALGHGMTVSVFQFIKGKGDTGEQTFFQRQANLQWEQCGEGFTWETQSRERDIAAAQAGWDKARAALSDPAIHLVILDEMTYLFKYGYLSLEEVLSVIASRPAHQHVVVTGRAAPDALCAAADTVSEIADVKHAFRAGIMAQPGIDL</sequence>
<dbReference type="STRING" id="1789004.FEMY_06950"/>
<dbReference type="NCBIfam" id="TIGR00708">
    <property type="entry name" value="cobA"/>
    <property type="match status" value="1"/>
</dbReference>
<dbReference type="GO" id="GO:0005524">
    <property type="term" value="F:ATP binding"/>
    <property type="evidence" value="ECO:0007669"/>
    <property type="project" value="UniProtKB-UniRule"/>
</dbReference>
<dbReference type="InterPro" id="IPR025826">
    <property type="entry name" value="Co_AT_N_dom"/>
</dbReference>
<dbReference type="InterPro" id="IPR027417">
    <property type="entry name" value="P-loop_NTPase"/>
</dbReference>
<comment type="caution">
    <text evidence="10">The sequence shown here is derived from an EMBL/GenBank/DDBJ whole genome shotgun (WGS) entry which is preliminary data.</text>
</comment>
<evidence type="ECO:0000256" key="4">
    <source>
        <dbReference type="ARBA" id="ARBA00023244"/>
    </source>
</evidence>
<dbReference type="RefSeq" id="WP_031597684.1">
    <property type="nucleotide sequence ID" value="NZ_CP149475.1"/>
</dbReference>
<comment type="similarity">
    <text evidence="2 8">Belongs to the Cob(I)alamin adenosyltransferase family.</text>
</comment>
<evidence type="ECO:0000256" key="1">
    <source>
        <dbReference type="ARBA" id="ARBA00005121"/>
    </source>
</evidence>
<comment type="catalytic activity">
    <reaction evidence="6 8">
        <text>2 cob(II)yrinate a,c diamide + reduced [electron-transfer flavoprotein] + 2 ATP = 2 adenosylcob(III)yrinate a,c-diamide + 2 triphosphate + oxidized [electron-transfer flavoprotein] + 3 H(+)</text>
        <dbReference type="Rhea" id="RHEA:11528"/>
        <dbReference type="Rhea" id="RHEA-COMP:10685"/>
        <dbReference type="Rhea" id="RHEA-COMP:10686"/>
        <dbReference type="ChEBI" id="CHEBI:15378"/>
        <dbReference type="ChEBI" id="CHEBI:18036"/>
        <dbReference type="ChEBI" id="CHEBI:30616"/>
        <dbReference type="ChEBI" id="CHEBI:57692"/>
        <dbReference type="ChEBI" id="CHEBI:58307"/>
        <dbReference type="ChEBI" id="CHEBI:58503"/>
        <dbReference type="ChEBI" id="CHEBI:58537"/>
        <dbReference type="EC" id="2.5.1.17"/>
    </reaction>
</comment>
<proteinExistence type="inferred from homology"/>
<comment type="subcellular location">
    <subcellularLocation>
        <location evidence="8">Cytoplasm</location>
    </subcellularLocation>
</comment>
<dbReference type="GO" id="GO:0008817">
    <property type="term" value="F:corrinoid adenosyltransferase activity"/>
    <property type="evidence" value="ECO:0007669"/>
    <property type="project" value="UniProtKB-UniRule"/>
</dbReference>
<dbReference type="UniPathway" id="UPA00148">
    <property type="reaction ID" value="UER00233"/>
</dbReference>
<dbReference type="PANTHER" id="PTHR46638">
    <property type="entry name" value="CORRINOID ADENOSYLTRANSFERASE"/>
    <property type="match status" value="1"/>
</dbReference>
<dbReference type="PIRSF" id="PIRSF015617">
    <property type="entry name" value="Adensltrnsf_CobA"/>
    <property type="match status" value="1"/>
</dbReference>
<gene>
    <name evidence="10" type="primary">btuR</name>
    <name evidence="10" type="ORF">FEMY_06950</name>
</gene>
<keyword evidence="8" id="KW-0067">ATP-binding</keyword>
<dbReference type="PATRIC" id="fig|1789004.3.peg.702"/>
<feature type="domain" description="Cob(I)alamin adenosyltransferase N-terminal" evidence="9">
    <location>
        <begin position="4"/>
        <end position="26"/>
    </location>
</feature>
<keyword evidence="8" id="KW-0963">Cytoplasm</keyword>
<accession>A0A149VZQ1</accession>
<dbReference type="SUPFAM" id="SSF52540">
    <property type="entry name" value="P-loop containing nucleoside triphosphate hydrolases"/>
    <property type="match status" value="1"/>
</dbReference>
<protein>
    <recommendedName>
        <fullName evidence="3 8">Corrinoid adenosyltransferase</fullName>
        <ecNumber evidence="3 8">2.5.1.17</ecNumber>
    </recommendedName>
    <alternativeName>
        <fullName evidence="8">Cob(II)alamin adenosyltransferase</fullName>
    </alternativeName>
    <alternativeName>
        <fullName evidence="8">Cob(II)yrinic acid a,c-diamide adenosyltransferase</fullName>
    </alternativeName>
</protein>
<evidence type="ECO:0000313" key="10">
    <source>
        <dbReference type="EMBL" id="KXW58668.1"/>
    </source>
</evidence>
<keyword evidence="11" id="KW-1185">Reference proteome</keyword>
<evidence type="ECO:0000256" key="2">
    <source>
        <dbReference type="ARBA" id="ARBA00007487"/>
    </source>
</evidence>